<reference evidence="1 2" key="1">
    <citation type="submission" date="2019-06" db="EMBL/GenBank/DDBJ databases">
        <title>Draft genome sequence of Methanolobus vulcani B1d.</title>
        <authorList>
            <person name="Creighbaum A.J."/>
            <person name="Ticak T."/>
            <person name="Hariraju D."/>
            <person name="Arivett B.A."/>
            <person name="Ferguson D.J.Jr."/>
        </authorList>
    </citation>
    <scope>NUCLEOTIDE SEQUENCE [LARGE SCALE GENOMIC DNA]</scope>
    <source>
        <strain evidence="1 2">B1d</strain>
    </source>
</reference>
<name>A0A7Z8KQK3_9EURY</name>
<keyword evidence="2" id="KW-1185">Reference proteome</keyword>
<dbReference type="Proteomes" id="UP000319335">
    <property type="component" value="Unassembled WGS sequence"/>
</dbReference>
<accession>A0A7Z8KQK3</accession>
<dbReference type="AlphaFoldDB" id="A0A7Z8KQK3"/>
<evidence type="ECO:0000313" key="1">
    <source>
        <dbReference type="EMBL" id="TQD28268.1"/>
    </source>
</evidence>
<sequence length="300" mass="34762">MSTLYVDFLESYPLYRKYKAEPSNVFSEFKDTALYIRCKECKSEQVFVHYESTYGKEVHDLLNRPYIKGHVPGEVYISEAEHYRKTWEEMDGSVLHLDFLCKGCGKYHQYVSIKIVDNFTSLIKIGQYPPYDISVPKDVSKTLGESNTELYQKGLICESQSYGIAAYSYYRRILELIIDQLLDDIYHIIPENDENKEAYEKALSETRHQPVAKDKIKLVKDILPPSLNVEGTNPMDILYQALSVGLHSSSDEDCIDIAYLIRMPLIHMITEVVHNQEAKKEFTDHIKVLLKKVSKKNQKP</sequence>
<gene>
    <name evidence="1" type="ORF">FKV42_00935</name>
</gene>
<dbReference type="OrthoDB" id="385489at2157"/>
<dbReference type="RefSeq" id="WP_154808372.1">
    <property type="nucleotide sequence ID" value="NZ_VIAQ01000006.1"/>
</dbReference>
<organism evidence="1 2">
    <name type="scientific">Methanolobus vulcani</name>
    <dbReference type="NCBI Taxonomy" id="38026"/>
    <lineage>
        <taxon>Archaea</taxon>
        <taxon>Methanobacteriati</taxon>
        <taxon>Methanobacteriota</taxon>
        <taxon>Stenosarchaea group</taxon>
        <taxon>Methanomicrobia</taxon>
        <taxon>Methanosarcinales</taxon>
        <taxon>Methanosarcinaceae</taxon>
        <taxon>Methanolobus</taxon>
    </lineage>
</organism>
<evidence type="ECO:0000313" key="2">
    <source>
        <dbReference type="Proteomes" id="UP000319335"/>
    </source>
</evidence>
<proteinExistence type="predicted"/>
<dbReference type="EMBL" id="VIAQ01000006">
    <property type="protein sequence ID" value="TQD28268.1"/>
    <property type="molecule type" value="Genomic_DNA"/>
</dbReference>
<protein>
    <submittedName>
        <fullName evidence="1">Uncharacterized protein</fullName>
    </submittedName>
</protein>
<comment type="caution">
    <text evidence="1">The sequence shown here is derived from an EMBL/GenBank/DDBJ whole genome shotgun (WGS) entry which is preliminary data.</text>
</comment>